<keyword evidence="2" id="KW-0722">Serine protease inhibitor</keyword>
<dbReference type="PROSITE" id="PS50279">
    <property type="entry name" value="BPTI_KUNITZ_2"/>
    <property type="match status" value="2"/>
</dbReference>
<dbReference type="PANTHER" id="PTHR10083">
    <property type="entry name" value="KUNITZ-TYPE PROTEASE INHIBITOR-RELATED"/>
    <property type="match status" value="1"/>
</dbReference>
<accession>A0A0K8RLM5</accession>
<dbReference type="AlphaFoldDB" id="A0A0K8RLM5"/>
<keyword evidence="3" id="KW-1015">Disulfide bond</keyword>
<evidence type="ECO:0000256" key="3">
    <source>
        <dbReference type="ARBA" id="ARBA00023157"/>
    </source>
</evidence>
<dbReference type="InterPro" id="IPR050098">
    <property type="entry name" value="TFPI/VKTCI-like"/>
</dbReference>
<evidence type="ECO:0000259" key="5">
    <source>
        <dbReference type="PROSITE" id="PS50279"/>
    </source>
</evidence>
<dbReference type="InterPro" id="IPR002223">
    <property type="entry name" value="Kunitz_BPTI"/>
</dbReference>
<dbReference type="InterPro" id="IPR036880">
    <property type="entry name" value="Kunitz_BPTI_sf"/>
</dbReference>
<feature type="chain" id="PRO_5005518238" evidence="4">
    <location>
        <begin position="20"/>
        <end position="319"/>
    </location>
</feature>
<dbReference type="GO" id="GO:0005615">
    <property type="term" value="C:extracellular space"/>
    <property type="evidence" value="ECO:0007669"/>
    <property type="project" value="TreeGrafter"/>
</dbReference>
<dbReference type="CDD" id="cd22625">
    <property type="entry name" value="Kunitz_ixolaris_1"/>
    <property type="match status" value="1"/>
</dbReference>
<feature type="signal peptide" evidence="4">
    <location>
        <begin position="1"/>
        <end position="19"/>
    </location>
</feature>
<dbReference type="PANTHER" id="PTHR10083:SF374">
    <property type="entry name" value="BPTI_KUNITZ INHIBITOR DOMAIN-CONTAINING PROTEIN"/>
    <property type="match status" value="1"/>
</dbReference>
<dbReference type="SUPFAM" id="SSF57362">
    <property type="entry name" value="BPTI-like"/>
    <property type="match status" value="4"/>
</dbReference>
<dbReference type="Pfam" id="PF00014">
    <property type="entry name" value="Kunitz_BPTI"/>
    <property type="match status" value="2"/>
</dbReference>
<evidence type="ECO:0000313" key="6">
    <source>
        <dbReference type="EMBL" id="JAA71439.1"/>
    </source>
</evidence>
<evidence type="ECO:0000256" key="1">
    <source>
        <dbReference type="ARBA" id="ARBA00022690"/>
    </source>
</evidence>
<name>A0A0K8RLM5_IXORI</name>
<protein>
    <submittedName>
        <fullName evidence="6">Putative salivary kunitz domain protein</fullName>
    </submittedName>
</protein>
<organism evidence="6">
    <name type="scientific">Ixodes ricinus</name>
    <name type="common">Common tick</name>
    <name type="synonym">Acarus ricinus</name>
    <dbReference type="NCBI Taxonomy" id="34613"/>
    <lineage>
        <taxon>Eukaryota</taxon>
        <taxon>Metazoa</taxon>
        <taxon>Ecdysozoa</taxon>
        <taxon>Arthropoda</taxon>
        <taxon>Chelicerata</taxon>
        <taxon>Arachnida</taxon>
        <taxon>Acari</taxon>
        <taxon>Parasitiformes</taxon>
        <taxon>Ixodida</taxon>
        <taxon>Ixodoidea</taxon>
        <taxon>Ixodidae</taxon>
        <taxon>Ixodinae</taxon>
        <taxon>Ixodes</taxon>
    </lineage>
</organism>
<evidence type="ECO:0000256" key="4">
    <source>
        <dbReference type="SAM" id="SignalP"/>
    </source>
</evidence>
<keyword evidence="4" id="KW-0732">Signal</keyword>
<feature type="domain" description="BPTI/Kunitz inhibitor" evidence="5">
    <location>
        <begin position="200"/>
        <end position="249"/>
    </location>
</feature>
<keyword evidence="1" id="KW-0646">Protease inhibitor</keyword>
<proteinExistence type="evidence at transcript level"/>
<sequence length="319" mass="36186">MHKEILWTLLATALGICSGQNSQEENICLDTPEFGRGREVVKGWSYNSELDKCYVYFHAKRYDYSSVNIFLDEFACNQRCRPHVPAKCYAKPPSSKGPLDFPLVTYDPTNGRCLAIRAPDEDPTKNAFRSDASCRKECRDTDLRLCLNPNEDDCDYITGQSYRYDSGKQTCEEAADGSCGGFKSAEDCFKRCGILVDNKCTLPIQNITTCEEPQKRYGYNKKTDRCEEFLGCADEGNSFQEAEKCWKQCAATNRCNMKPDTGRNAKLGFFKRYYYDIKKNVCSSARKVSRSVPGNTNLFETALQCEEICKPKYQGNLGH</sequence>
<feature type="domain" description="BPTI/Kunitz inhibitor" evidence="5">
    <location>
        <begin position="255"/>
        <end position="309"/>
    </location>
</feature>
<dbReference type="SMART" id="SM00131">
    <property type="entry name" value="KU"/>
    <property type="match status" value="4"/>
</dbReference>
<reference evidence="6" key="1">
    <citation type="submission" date="2012-12" db="EMBL/GenBank/DDBJ databases">
        <title>Identification and characterization of a phenylalanine ammonia-lyase gene family in Isatis indigotica Fort.</title>
        <authorList>
            <person name="Liu Q."/>
            <person name="Chen J."/>
            <person name="Zhou X."/>
            <person name="Di P."/>
            <person name="Xiao Y."/>
            <person name="Xuan H."/>
            <person name="Zhang L."/>
            <person name="Chen W."/>
        </authorList>
    </citation>
    <scope>NUCLEOTIDE SEQUENCE</scope>
    <source>
        <tissue evidence="6">Salivary gland</tissue>
    </source>
</reference>
<dbReference type="Gene3D" id="4.10.410.10">
    <property type="entry name" value="Pancreatic trypsin inhibitor Kunitz domain"/>
    <property type="match status" value="4"/>
</dbReference>
<dbReference type="GO" id="GO:0004867">
    <property type="term" value="F:serine-type endopeptidase inhibitor activity"/>
    <property type="evidence" value="ECO:0007669"/>
    <property type="project" value="UniProtKB-KW"/>
</dbReference>
<dbReference type="EMBL" id="GADI01002369">
    <property type="protein sequence ID" value="JAA71439.1"/>
    <property type="molecule type" value="mRNA"/>
</dbReference>
<evidence type="ECO:0000256" key="2">
    <source>
        <dbReference type="ARBA" id="ARBA00022900"/>
    </source>
</evidence>